<dbReference type="Proteomes" id="UP000028630">
    <property type="component" value="Unassembled WGS sequence"/>
</dbReference>
<proteinExistence type="predicted"/>
<comment type="caution">
    <text evidence="1">The sequence shown here is derived from an EMBL/GenBank/DDBJ whole genome shotgun (WGS) entry which is preliminary data.</text>
</comment>
<evidence type="ECO:0008006" key="3">
    <source>
        <dbReference type="Google" id="ProtNLM"/>
    </source>
</evidence>
<protein>
    <recommendedName>
        <fullName evidence="3">DUF943 family protein</fullName>
    </recommendedName>
</protein>
<reference evidence="2" key="1">
    <citation type="submission" date="2014-05" db="EMBL/GenBank/DDBJ databases">
        <title>ATOL: Assembling a taxonomically balanced genome-scale reconstruction of the evolutionary history of the Enterobacteriaceae.</title>
        <authorList>
            <person name="Plunkett G. III"/>
            <person name="Neeno-Eckwall E.C."/>
            <person name="Glasner J.D."/>
            <person name="Perna N.T."/>
        </authorList>
    </citation>
    <scope>NUCLEOTIDE SEQUENCE [LARGE SCALE GENOMIC DNA]</scope>
    <source>
        <strain evidence="2">ATCC 49490</strain>
    </source>
</reference>
<dbReference type="Pfam" id="PF06092">
    <property type="entry name" value="DUF943"/>
    <property type="match status" value="1"/>
</dbReference>
<keyword evidence="2" id="KW-1185">Reference proteome</keyword>
<accession>A0A085AB89</accession>
<gene>
    <name evidence="1" type="ORF">GTGU_01868</name>
</gene>
<evidence type="ECO:0000313" key="1">
    <source>
        <dbReference type="EMBL" id="KFC07484.1"/>
    </source>
</evidence>
<dbReference type="AlphaFoldDB" id="A0A085AB89"/>
<organism evidence="1 2">
    <name type="scientific">Trabulsiella guamensis ATCC 49490</name>
    <dbReference type="NCBI Taxonomy" id="1005994"/>
    <lineage>
        <taxon>Bacteria</taxon>
        <taxon>Pseudomonadati</taxon>
        <taxon>Pseudomonadota</taxon>
        <taxon>Gammaproteobacteria</taxon>
        <taxon>Enterobacterales</taxon>
        <taxon>Enterobacteriaceae</taxon>
        <taxon>Trabulsiella</taxon>
    </lineage>
</organism>
<dbReference type="InterPro" id="IPR010351">
    <property type="entry name" value="DUF943"/>
</dbReference>
<dbReference type="EMBL" id="JMTB01000062">
    <property type="protein sequence ID" value="KFC07484.1"/>
    <property type="molecule type" value="Genomic_DNA"/>
</dbReference>
<evidence type="ECO:0000313" key="2">
    <source>
        <dbReference type="Proteomes" id="UP000028630"/>
    </source>
</evidence>
<sequence>MIISMKKKLLIVLLVLFTTMALFNAWTLQQVTVLFVEEVRTGDYVIAVDHLPLTDYDKISWFNDNKQMLQSHYAISMEDFEKITIMEVVDGVKSVNSRWVDDYYCFNSIDSDYRCVDKNLQVNIARAQDSTLIFYIHSIGGIYVQGVDGSMQKSNYEYYFDDLNDRLGESLNRWLFR</sequence>
<name>A0A085AB89_9ENTR</name>